<feature type="region of interest" description="Disordered" evidence="1">
    <location>
        <begin position="1"/>
        <end position="44"/>
    </location>
</feature>
<evidence type="ECO:0000256" key="1">
    <source>
        <dbReference type="SAM" id="MobiDB-lite"/>
    </source>
</evidence>
<protein>
    <submittedName>
        <fullName evidence="2">Uncharacterized protein</fullName>
    </submittedName>
</protein>
<dbReference type="Proteomes" id="UP000481153">
    <property type="component" value="Unassembled WGS sequence"/>
</dbReference>
<dbReference type="AlphaFoldDB" id="A0A6G0XY16"/>
<dbReference type="VEuPathDB" id="FungiDB:AeMF1_011450"/>
<accession>A0A6G0XY16</accession>
<reference evidence="2 3" key="1">
    <citation type="submission" date="2019-07" db="EMBL/GenBank/DDBJ databases">
        <title>Genomics analysis of Aphanomyces spp. identifies a new class of oomycete effector associated with host adaptation.</title>
        <authorList>
            <person name="Gaulin E."/>
        </authorList>
    </citation>
    <scope>NUCLEOTIDE SEQUENCE [LARGE SCALE GENOMIC DNA]</scope>
    <source>
        <strain evidence="2 3">ATCC 201684</strain>
    </source>
</reference>
<name>A0A6G0XY16_9STRA</name>
<evidence type="ECO:0000313" key="2">
    <source>
        <dbReference type="EMBL" id="KAF0745648.1"/>
    </source>
</evidence>
<comment type="caution">
    <text evidence="2">The sequence shown here is derived from an EMBL/GenBank/DDBJ whole genome shotgun (WGS) entry which is preliminary data.</text>
</comment>
<sequence length="315" mass="34837">MARTSGKTKKLLEEKSKSKKIAKKPPVSQTTMNTKRRPCTCQWTPPPTRIVPARSIPKKVIQAMVAAGAHKEHVPGEGMCVLRIDSVDSPSWKVYIDWVFIPGKGHPLAMAPYYPWQFDLQPCNDKTLSVMDEAGSIVNQFATLELDDFQDSLSNNMARLPAPVCILNIQIAHAAIPLLPRAISNPGETFPTIDRLQHGTNTVHTVSAILDRFFDRRNVTATSVRFAYIGSIMKGLQLSGRGSGRNSRQNVKPGVEDIDQSTANSTLQSCANSIIHAMFNDLTGVRPDNIAPYHSYHGKWPLHQEELVHALLGLE</sequence>
<proteinExistence type="predicted"/>
<dbReference type="EMBL" id="VJMJ01000001">
    <property type="protein sequence ID" value="KAF0745648.1"/>
    <property type="molecule type" value="Genomic_DNA"/>
</dbReference>
<keyword evidence="3" id="KW-1185">Reference proteome</keyword>
<gene>
    <name evidence="2" type="ORF">Ae201684_000100</name>
</gene>
<evidence type="ECO:0000313" key="3">
    <source>
        <dbReference type="Proteomes" id="UP000481153"/>
    </source>
</evidence>
<organism evidence="2 3">
    <name type="scientific">Aphanomyces euteiches</name>
    <dbReference type="NCBI Taxonomy" id="100861"/>
    <lineage>
        <taxon>Eukaryota</taxon>
        <taxon>Sar</taxon>
        <taxon>Stramenopiles</taxon>
        <taxon>Oomycota</taxon>
        <taxon>Saprolegniomycetes</taxon>
        <taxon>Saprolegniales</taxon>
        <taxon>Verrucalvaceae</taxon>
        <taxon>Aphanomyces</taxon>
    </lineage>
</organism>